<feature type="compositionally biased region" description="Basic and acidic residues" evidence="1">
    <location>
        <begin position="446"/>
        <end position="469"/>
    </location>
</feature>
<dbReference type="OrthoDB" id="6253837at2759"/>
<dbReference type="Proteomes" id="UP000053105">
    <property type="component" value="Unassembled WGS sequence"/>
</dbReference>
<accession>A0A0M9A6Z8</accession>
<feature type="region of interest" description="Disordered" evidence="1">
    <location>
        <begin position="361"/>
        <end position="518"/>
    </location>
</feature>
<feature type="compositionally biased region" description="Basic residues" evidence="1">
    <location>
        <begin position="366"/>
        <end position="384"/>
    </location>
</feature>
<sequence length="518" mass="60866">MVQYILMTLNTRMVDGRNIDRSSMKKELDNVVILSITRTCQSFHPLFHGFLRISNIRDSLFVGHVTVATRATTITVMTDQIYRKIPETQLQEHSFYYLGHETQFENQIVPHPLPIRWYSLQEQSCLLVWMAEQQAEAYKKKQEELRVQYEKEQDLHNNKALLSKESKDKLSVNFMYEPPPGAKKEREKEDNEPEYKFEWQRKYNAPRESYCKGDSEIRDQPFGIQVRNVRCIKCHKWGHINTGLYNEYVKSNRIKCNATNVYCQMMHILIIDKECPLYSQAMSVVMANNSPTTSAPDALMLVQQMREDGLALKKSALSAQQHLRVPEHEHLMVSDDEEQSEITFLKTLSKKEKKKLLMKLQQLEKKTKKAEKRKLKEKRKKRKKSNSDTETDSSSSSTSSVSTSNGDTNAIDKSLNDYTSEKHGNKKKKKGKTDYISNGDPSNRYQKNERNRPKDLEAAQKKKSEFKYERKSKHKKTHRKDAKENKNKDYDIHRKRKFVGSNEDKIYENQNKKKTRRF</sequence>
<dbReference type="PANTHER" id="PTHR13151">
    <property type="entry name" value="CBF1 INTERACTING COREPRESSOR CIR"/>
    <property type="match status" value="1"/>
</dbReference>
<feature type="compositionally biased region" description="Polar residues" evidence="1">
    <location>
        <begin position="435"/>
        <end position="445"/>
    </location>
</feature>
<evidence type="ECO:0000313" key="2">
    <source>
        <dbReference type="EMBL" id="KOX78507.1"/>
    </source>
</evidence>
<evidence type="ECO:0000313" key="3">
    <source>
        <dbReference type="Proteomes" id="UP000053105"/>
    </source>
</evidence>
<dbReference type="PANTHER" id="PTHR13151:SF2">
    <property type="entry name" value="COREPRESSOR INTERACTING WITH RBPJ 1"/>
    <property type="match status" value="1"/>
</dbReference>
<reference evidence="2 3" key="1">
    <citation type="submission" date="2015-07" db="EMBL/GenBank/DDBJ databases">
        <title>The genome of Melipona quadrifasciata.</title>
        <authorList>
            <person name="Pan H."/>
            <person name="Kapheim K."/>
        </authorList>
    </citation>
    <scope>NUCLEOTIDE SEQUENCE [LARGE SCALE GENOMIC DNA]</scope>
    <source>
        <strain evidence="2">0111107301</strain>
        <tissue evidence="2">Whole body</tissue>
    </source>
</reference>
<keyword evidence="3" id="KW-1185">Reference proteome</keyword>
<gene>
    <name evidence="2" type="ORF">WN51_07914</name>
</gene>
<name>A0A0M9A6Z8_9HYME</name>
<proteinExistence type="predicted"/>
<dbReference type="AlphaFoldDB" id="A0A0M9A6Z8"/>
<dbReference type="GO" id="GO:0003714">
    <property type="term" value="F:transcription corepressor activity"/>
    <property type="evidence" value="ECO:0007669"/>
    <property type="project" value="InterPro"/>
</dbReference>
<feature type="compositionally biased region" description="Low complexity" evidence="1">
    <location>
        <begin position="392"/>
        <end position="409"/>
    </location>
</feature>
<evidence type="ECO:0000256" key="1">
    <source>
        <dbReference type="SAM" id="MobiDB-lite"/>
    </source>
</evidence>
<feature type="compositionally biased region" description="Basic residues" evidence="1">
    <location>
        <begin position="470"/>
        <end position="480"/>
    </location>
</feature>
<dbReference type="InterPro" id="IPR040014">
    <property type="entry name" value="CIR1"/>
</dbReference>
<organism evidence="2 3">
    <name type="scientific">Melipona quadrifasciata</name>
    <dbReference type="NCBI Taxonomy" id="166423"/>
    <lineage>
        <taxon>Eukaryota</taxon>
        <taxon>Metazoa</taxon>
        <taxon>Ecdysozoa</taxon>
        <taxon>Arthropoda</taxon>
        <taxon>Hexapoda</taxon>
        <taxon>Insecta</taxon>
        <taxon>Pterygota</taxon>
        <taxon>Neoptera</taxon>
        <taxon>Endopterygota</taxon>
        <taxon>Hymenoptera</taxon>
        <taxon>Apocrita</taxon>
        <taxon>Aculeata</taxon>
        <taxon>Apoidea</taxon>
        <taxon>Anthophila</taxon>
        <taxon>Apidae</taxon>
        <taxon>Melipona</taxon>
    </lineage>
</organism>
<feature type="compositionally biased region" description="Basic and acidic residues" evidence="1">
    <location>
        <begin position="481"/>
        <end position="492"/>
    </location>
</feature>
<feature type="compositionally biased region" description="Basic and acidic residues" evidence="1">
    <location>
        <begin position="502"/>
        <end position="511"/>
    </location>
</feature>
<dbReference type="EMBL" id="KQ435724">
    <property type="protein sequence ID" value="KOX78507.1"/>
    <property type="molecule type" value="Genomic_DNA"/>
</dbReference>
<dbReference type="GO" id="GO:0005634">
    <property type="term" value="C:nucleus"/>
    <property type="evidence" value="ECO:0007669"/>
    <property type="project" value="TreeGrafter"/>
</dbReference>
<protein>
    <submittedName>
        <fullName evidence="2">Corepressor interacting with RBPJ 1</fullName>
    </submittedName>
</protein>
<dbReference type="STRING" id="166423.A0A0M9A6Z8"/>